<dbReference type="CDD" id="cd11308">
    <property type="entry name" value="Peptidase_M14NE-CP-C_like"/>
    <property type="match status" value="1"/>
</dbReference>
<evidence type="ECO:0000256" key="5">
    <source>
        <dbReference type="ARBA" id="ARBA00022723"/>
    </source>
</evidence>
<evidence type="ECO:0000256" key="2">
    <source>
        <dbReference type="ARBA" id="ARBA00005988"/>
    </source>
</evidence>
<keyword evidence="7" id="KW-0862">Zinc</keyword>
<feature type="chain" id="PRO_5028805809" evidence="10">
    <location>
        <begin position="26"/>
        <end position="433"/>
    </location>
</feature>
<comment type="cofactor">
    <cofactor evidence="1">
        <name>Zn(2+)</name>
        <dbReference type="ChEBI" id="CHEBI:29105"/>
    </cofactor>
</comment>
<dbReference type="Gene3D" id="3.40.630.10">
    <property type="entry name" value="Zn peptidases"/>
    <property type="match status" value="1"/>
</dbReference>
<evidence type="ECO:0000256" key="10">
    <source>
        <dbReference type="SAM" id="SignalP"/>
    </source>
</evidence>
<keyword evidence="3 12" id="KW-0121">Carboxypeptidase</keyword>
<dbReference type="GO" id="GO:0006518">
    <property type="term" value="P:peptide metabolic process"/>
    <property type="evidence" value="ECO:0007669"/>
    <property type="project" value="TreeGrafter"/>
</dbReference>
<dbReference type="VEuPathDB" id="VectorBase:LLONM1_006741"/>
<dbReference type="GO" id="GO:0004181">
    <property type="term" value="F:metallocarboxypeptidase activity"/>
    <property type="evidence" value="ECO:0007669"/>
    <property type="project" value="InterPro"/>
</dbReference>
<evidence type="ECO:0000256" key="9">
    <source>
        <dbReference type="PROSITE-ProRule" id="PRU01379"/>
    </source>
</evidence>
<evidence type="ECO:0000313" key="12">
    <source>
        <dbReference type="EMBL" id="MBC1180940.1"/>
    </source>
</evidence>
<organism evidence="12">
    <name type="scientific">Lutzomyia longipalpis</name>
    <name type="common">Sand fly</name>
    <dbReference type="NCBI Taxonomy" id="7200"/>
    <lineage>
        <taxon>Eukaryota</taxon>
        <taxon>Metazoa</taxon>
        <taxon>Ecdysozoa</taxon>
        <taxon>Arthropoda</taxon>
        <taxon>Hexapoda</taxon>
        <taxon>Insecta</taxon>
        <taxon>Pterygota</taxon>
        <taxon>Neoptera</taxon>
        <taxon>Endopterygota</taxon>
        <taxon>Diptera</taxon>
        <taxon>Nematocera</taxon>
        <taxon>Psychodoidea</taxon>
        <taxon>Psychodidae</taxon>
        <taxon>Lutzomyia</taxon>
        <taxon>Lutzomyia</taxon>
    </lineage>
</organism>
<keyword evidence="5" id="KW-0479">Metal-binding</keyword>
<dbReference type="PROSITE" id="PS00133">
    <property type="entry name" value="CARBOXYPEPT_ZN_2"/>
    <property type="match status" value="1"/>
</dbReference>
<evidence type="ECO:0000256" key="8">
    <source>
        <dbReference type="ARBA" id="ARBA00023180"/>
    </source>
</evidence>
<proteinExistence type="inferred from homology"/>
<evidence type="ECO:0000256" key="6">
    <source>
        <dbReference type="ARBA" id="ARBA00022801"/>
    </source>
</evidence>
<dbReference type="Pfam" id="PF00246">
    <property type="entry name" value="Peptidase_M14"/>
    <property type="match status" value="1"/>
</dbReference>
<dbReference type="GO" id="GO:0008270">
    <property type="term" value="F:zinc ion binding"/>
    <property type="evidence" value="ECO:0007669"/>
    <property type="project" value="InterPro"/>
</dbReference>
<dbReference type="Gene3D" id="2.60.40.1120">
    <property type="entry name" value="Carboxypeptidase-like, regulatory domain"/>
    <property type="match status" value="1"/>
</dbReference>
<keyword evidence="4" id="KW-0645">Protease</keyword>
<dbReference type="GO" id="GO:0016485">
    <property type="term" value="P:protein processing"/>
    <property type="evidence" value="ECO:0007669"/>
    <property type="project" value="TreeGrafter"/>
</dbReference>
<dbReference type="InterPro" id="IPR050753">
    <property type="entry name" value="Peptidase_M14_domain"/>
</dbReference>
<dbReference type="CDD" id="cd03868">
    <property type="entry name" value="M14_CPD_I"/>
    <property type="match status" value="1"/>
</dbReference>
<dbReference type="PROSITE" id="PS52035">
    <property type="entry name" value="PEPTIDASE_M14"/>
    <property type="match status" value="1"/>
</dbReference>
<dbReference type="SUPFAM" id="SSF53187">
    <property type="entry name" value="Zn-dependent exopeptidases"/>
    <property type="match status" value="1"/>
</dbReference>
<feature type="domain" description="Peptidase M14" evidence="11">
    <location>
        <begin position="46"/>
        <end position="342"/>
    </location>
</feature>
<keyword evidence="10" id="KW-0732">Signal</keyword>
<evidence type="ECO:0000256" key="3">
    <source>
        <dbReference type="ARBA" id="ARBA00022645"/>
    </source>
</evidence>
<protein>
    <submittedName>
        <fullName evidence="12">Putative zinc carboxypeptidase</fullName>
    </submittedName>
</protein>
<accession>A0A7G3B8R3</accession>
<dbReference type="PANTHER" id="PTHR11532">
    <property type="entry name" value="PROTEASE M14 CARBOXYPEPTIDASE"/>
    <property type="match status" value="1"/>
</dbReference>
<dbReference type="PRINTS" id="PR00765">
    <property type="entry name" value="CRBOXYPTASEA"/>
</dbReference>
<dbReference type="EMBL" id="GITU01012237">
    <property type="protein sequence ID" value="MBC1180940.1"/>
    <property type="molecule type" value="Transcribed_RNA"/>
</dbReference>
<evidence type="ECO:0000256" key="4">
    <source>
        <dbReference type="ARBA" id="ARBA00022670"/>
    </source>
</evidence>
<dbReference type="GO" id="GO:0005615">
    <property type="term" value="C:extracellular space"/>
    <property type="evidence" value="ECO:0007669"/>
    <property type="project" value="TreeGrafter"/>
</dbReference>
<dbReference type="PANTHER" id="PTHR11532:SF73">
    <property type="entry name" value="CARBOXYPEPTIDASE D"/>
    <property type="match status" value="1"/>
</dbReference>
<dbReference type="FunFam" id="3.40.630.10:FF:000020">
    <property type="entry name" value="Carboxypeptidase D"/>
    <property type="match status" value="1"/>
</dbReference>
<dbReference type="PROSITE" id="PS00132">
    <property type="entry name" value="CARBOXYPEPT_ZN_1"/>
    <property type="match status" value="1"/>
</dbReference>
<feature type="signal peptide" evidence="10">
    <location>
        <begin position="1"/>
        <end position="25"/>
    </location>
</feature>
<feature type="active site" description="Proton donor/acceptor" evidence="9">
    <location>
        <position position="312"/>
    </location>
</feature>
<dbReference type="SUPFAM" id="SSF49464">
    <property type="entry name" value="Carboxypeptidase regulatory domain-like"/>
    <property type="match status" value="1"/>
</dbReference>
<dbReference type="SMART" id="SM00631">
    <property type="entry name" value="Zn_pept"/>
    <property type="match status" value="1"/>
</dbReference>
<name>A0A7G3B8R3_LUTLO</name>
<dbReference type="InterPro" id="IPR008969">
    <property type="entry name" value="CarboxyPept-like_regulatory"/>
</dbReference>
<evidence type="ECO:0000259" key="11">
    <source>
        <dbReference type="PROSITE" id="PS52035"/>
    </source>
</evidence>
<reference evidence="12" key="1">
    <citation type="journal article" date="2020" name="BMC">
        <title>Leishmania infection induces a limited differential gene expression in the sand fly midgut.</title>
        <authorList>
            <person name="Coutinho-Abreu I.V."/>
            <person name="Serafim T.D."/>
            <person name="Meneses C."/>
            <person name="Kamhawi S."/>
            <person name="Oliveira F."/>
            <person name="Valenzuela J.G."/>
        </authorList>
    </citation>
    <scope>NUCLEOTIDE SEQUENCE</scope>
    <source>
        <strain evidence="12">Jacobina</strain>
        <tissue evidence="12">Midgut</tissue>
    </source>
</reference>
<evidence type="ECO:0000256" key="7">
    <source>
        <dbReference type="ARBA" id="ARBA00022833"/>
    </source>
</evidence>
<keyword evidence="6" id="KW-0378">Hydrolase</keyword>
<comment type="similarity">
    <text evidence="2 9">Belongs to the peptidase M14 family.</text>
</comment>
<dbReference type="Pfam" id="PF13620">
    <property type="entry name" value="CarboxypepD_reg"/>
    <property type="match status" value="1"/>
</dbReference>
<keyword evidence="8" id="KW-0325">Glycoprotein</keyword>
<evidence type="ECO:0000256" key="1">
    <source>
        <dbReference type="ARBA" id="ARBA00001947"/>
    </source>
</evidence>
<dbReference type="InterPro" id="IPR000834">
    <property type="entry name" value="Peptidase_M14"/>
</dbReference>
<sequence>MGLRRMSVVLNFVLCTSLWILCCDGSTQNERQGFPLENEKFLTEPHYHSTNEIEDLFAHLQKQFPTMAKVHSIGKSVEGRELTVLEINKNVRKRSLLTPMFKYVANMHGDETVGRQMLIYLAQYLLTNYGVVPEVTKLVDQTDIFLMPSLNPDGFERSKEGSCESPENYFGRNNAAGVDLNRDFPDRFDSSLMRHFRAMTRQPETVAMMTWIFNSPFVLSANLHGGAVVASYPYDNSIKQRECCTESLTPDDGVFKQLAYTYASNHPVMRTGSDCNETFPGGVTNGAFWYELNGGMQDFNYVFSNCFDVTLELSCCKFPKASKLPSEWAKNKRSLLEYMKLVHMGVKGLVKDTNGYPIKNAEILVQGYEQKPIKATERGEYWRLLKPGLHHIQAVAFGYEPSAVQEVLVTNDSATRVDFNLNPSDNVEGWIEK</sequence>
<dbReference type="InterPro" id="IPR057247">
    <property type="entry name" value="CARBOXYPEPT_ZN_2"/>
</dbReference>
<dbReference type="InterPro" id="IPR057246">
    <property type="entry name" value="CARBOXYPEPT_ZN_1"/>
</dbReference>
<dbReference type="AlphaFoldDB" id="A0A7G3B8R3"/>